<evidence type="ECO:0000256" key="1">
    <source>
        <dbReference type="SAM" id="MobiDB-lite"/>
    </source>
</evidence>
<protein>
    <recommendedName>
        <fullName evidence="4">DUF4228 domain protein</fullName>
    </recommendedName>
</protein>
<name>A0AAP0LLH1_9ROSI</name>
<gene>
    <name evidence="2" type="ORF">WN944_028942</name>
</gene>
<reference evidence="2 3" key="1">
    <citation type="submission" date="2024-05" db="EMBL/GenBank/DDBJ databases">
        <title>Haplotype-resolved chromosome-level genome assembly of Huyou (Citrus changshanensis).</title>
        <authorList>
            <person name="Miao C."/>
            <person name="Chen W."/>
            <person name="Wu Y."/>
            <person name="Wang L."/>
            <person name="Zhao S."/>
            <person name="Grierson D."/>
            <person name="Xu C."/>
            <person name="Chen K."/>
        </authorList>
    </citation>
    <scope>NUCLEOTIDE SEQUENCE [LARGE SCALE GENOMIC DNA]</scope>
    <source>
        <strain evidence="2">01-14</strain>
        <tissue evidence="2">Leaf</tissue>
    </source>
</reference>
<evidence type="ECO:0000313" key="2">
    <source>
        <dbReference type="EMBL" id="KAK9176923.1"/>
    </source>
</evidence>
<sequence length="457" mass="49849">MGNGSSSTSVATAKVILPHGELKEFANPIRVSDILQENHSCFIINSNDLDFNKVVLAMNEIEELQVGELYFALPLSWLNSPLRAEDMANLAIRASLALNMGSGGGEKCCFCMPCRIKIKRVNDQTTFTTSNRDDDDVSSELMLNNGSSGDGYSSCDVGFVKKATAKVILHDGRLQEFAYPVRVSQVLEKNPMSFVCNMDDMDFDSFLSGINGDEMLQPGRLYFALPVSWLKSPLRVEKMVSLAVKASLALNKMRGGRGKCCGCVVKKDDFWLDFSTRVLGSSSPKIVVGGGGDGSGGSTLNRKGRGGRGRMGNCAAPQYKNNGANYLNWPATAKIIHLDGRLQEFKQPTKAKRILFENPNCFICSSESMFIGSQVPPLPEDEELQVGQIYFLMPLSKLQATLTLQELCSLAIKASSAISHATGKNGLKYPAATSNGCCEVPIEFQAPARQNDRRIEY</sequence>
<proteinExistence type="predicted"/>
<dbReference type="Proteomes" id="UP001428341">
    <property type="component" value="Unassembled WGS sequence"/>
</dbReference>
<evidence type="ECO:0000313" key="3">
    <source>
        <dbReference type="Proteomes" id="UP001428341"/>
    </source>
</evidence>
<dbReference type="Pfam" id="PF14009">
    <property type="entry name" value="PADRE"/>
    <property type="match status" value="3"/>
</dbReference>
<dbReference type="PANTHER" id="PTHR33052">
    <property type="entry name" value="DUF4228 DOMAIN PROTEIN-RELATED"/>
    <property type="match status" value="1"/>
</dbReference>
<evidence type="ECO:0008006" key="4">
    <source>
        <dbReference type="Google" id="ProtNLM"/>
    </source>
</evidence>
<dbReference type="AlphaFoldDB" id="A0AAP0LLH1"/>
<feature type="region of interest" description="Disordered" evidence="1">
    <location>
        <begin position="290"/>
        <end position="309"/>
    </location>
</feature>
<dbReference type="InterPro" id="IPR025322">
    <property type="entry name" value="PADRE_dom"/>
</dbReference>
<organism evidence="2 3">
    <name type="scientific">Citrus x changshan-huyou</name>
    <dbReference type="NCBI Taxonomy" id="2935761"/>
    <lineage>
        <taxon>Eukaryota</taxon>
        <taxon>Viridiplantae</taxon>
        <taxon>Streptophyta</taxon>
        <taxon>Embryophyta</taxon>
        <taxon>Tracheophyta</taxon>
        <taxon>Spermatophyta</taxon>
        <taxon>Magnoliopsida</taxon>
        <taxon>eudicotyledons</taxon>
        <taxon>Gunneridae</taxon>
        <taxon>Pentapetalae</taxon>
        <taxon>rosids</taxon>
        <taxon>malvids</taxon>
        <taxon>Sapindales</taxon>
        <taxon>Rutaceae</taxon>
        <taxon>Aurantioideae</taxon>
        <taxon>Citrus</taxon>
    </lineage>
</organism>
<keyword evidence="3" id="KW-1185">Reference proteome</keyword>
<accession>A0AAP0LLH1</accession>
<comment type="caution">
    <text evidence="2">The sequence shown here is derived from an EMBL/GenBank/DDBJ whole genome shotgun (WGS) entry which is preliminary data.</text>
</comment>
<dbReference type="EMBL" id="JBCGBO010000025">
    <property type="protein sequence ID" value="KAK9176923.1"/>
    <property type="molecule type" value="Genomic_DNA"/>
</dbReference>